<feature type="compositionally biased region" description="Basic and acidic residues" evidence="3">
    <location>
        <begin position="97"/>
        <end position="107"/>
    </location>
</feature>
<dbReference type="EMBL" id="MU006103">
    <property type="protein sequence ID" value="KAF2836591.1"/>
    <property type="molecule type" value="Genomic_DNA"/>
</dbReference>
<feature type="compositionally biased region" description="Low complexity" evidence="3">
    <location>
        <begin position="119"/>
        <end position="137"/>
    </location>
</feature>
<dbReference type="PANTHER" id="PTHR21349:SF0">
    <property type="entry name" value="LARGE RIBOSOMAL SUBUNIT PROTEIN BL21M"/>
    <property type="match status" value="1"/>
</dbReference>
<feature type="compositionally biased region" description="Polar residues" evidence="3">
    <location>
        <begin position="36"/>
        <end position="67"/>
    </location>
</feature>
<evidence type="ECO:0000313" key="4">
    <source>
        <dbReference type="EMBL" id="KAF2836591.1"/>
    </source>
</evidence>
<organism evidence="4 5">
    <name type="scientific">Patellaria atrata CBS 101060</name>
    <dbReference type="NCBI Taxonomy" id="1346257"/>
    <lineage>
        <taxon>Eukaryota</taxon>
        <taxon>Fungi</taxon>
        <taxon>Dikarya</taxon>
        <taxon>Ascomycota</taxon>
        <taxon>Pezizomycotina</taxon>
        <taxon>Dothideomycetes</taxon>
        <taxon>Dothideomycetes incertae sedis</taxon>
        <taxon>Patellariales</taxon>
        <taxon>Patellariaceae</taxon>
        <taxon>Patellaria</taxon>
    </lineage>
</organism>
<feature type="region of interest" description="Disordered" evidence="3">
    <location>
        <begin position="36"/>
        <end position="137"/>
    </location>
</feature>
<name>A0A9P4VKP5_9PEZI</name>
<sequence>MLANPIRRSAHCVLESSSNLPPAFLLPFRARLSTVSQPVDSSSVPASVTTQTSAPTVDSIRDSSGPSTKRDVSELETSRRIPLSPKNFSSAVPRNPKPPESHTKRDSSLNTANTGVHVTPKIPSPTSSTPSIPTTPLSGSVRELLPLLKAQTPHYITAHIYARPYLLTAGDIITLPFLMHGVAPGDILRLNRASVLGSRDYTLRAGAVEGISLVGTPTGKMKIGYLDERLFECRAVVMGTESEPMRIKEKTKRRQRRVKTVRSKHRYTVLRVQEILVKSVKEIEKEENLEGVILVEERKE</sequence>
<dbReference type="OrthoDB" id="5994at2759"/>
<dbReference type="GO" id="GO:0005762">
    <property type="term" value="C:mitochondrial large ribosomal subunit"/>
    <property type="evidence" value="ECO:0007669"/>
    <property type="project" value="TreeGrafter"/>
</dbReference>
<reference evidence="4" key="1">
    <citation type="journal article" date="2020" name="Stud. Mycol.">
        <title>101 Dothideomycetes genomes: a test case for predicting lifestyles and emergence of pathogens.</title>
        <authorList>
            <person name="Haridas S."/>
            <person name="Albert R."/>
            <person name="Binder M."/>
            <person name="Bloem J."/>
            <person name="Labutti K."/>
            <person name="Salamov A."/>
            <person name="Andreopoulos B."/>
            <person name="Baker S."/>
            <person name="Barry K."/>
            <person name="Bills G."/>
            <person name="Bluhm B."/>
            <person name="Cannon C."/>
            <person name="Castanera R."/>
            <person name="Culley D."/>
            <person name="Daum C."/>
            <person name="Ezra D."/>
            <person name="Gonzalez J."/>
            <person name="Henrissat B."/>
            <person name="Kuo A."/>
            <person name="Liang C."/>
            <person name="Lipzen A."/>
            <person name="Lutzoni F."/>
            <person name="Magnuson J."/>
            <person name="Mondo S."/>
            <person name="Nolan M."/>
            <person name="Ohm R."/>
            <person name="Pangilinan J."/>
            <person name="Park H.-J."/>
            <person name="Ramirez L."/>
            <person name="Alfaro M."/>
            <person name="Sun H."/>
            <person name="Tritt A."/>
            <person name="Yoshinaga Y."/>
            <person name="Zwiers L.-H."/>
            <person name="Turgeon B."/>
            <person name="Goodwin S."/>
            <person name="Spatafora J."/>
            <person name="Crous P."/>
            <person name="Grigoriev I."/>
        </authorList>
    </citation>
    <scope>NUCLEOTIDE SEQUENCE</scope>
    <source>
        <strain evidence="4">CBS 101060</strain>
    </source>
</reference>
<gene>
    <name evidence="4" type="ORF">M501DRAFT_996799</name>
</gene>
<dbReference type="Proteomes" id="UP000799429">
    <property type="component" value="Unassembled WGS sequence"/>
</dbReference>
<comment type="similarity">
    <text evidence="1">Belongs to the bacterial ribosomal protein bL21 family.</text>
</comment>
<comment type="caution">
    <text evidence="4">The sequence shown here is derived from an EMBL/GenBank/DDBJ whole genome shotgun (WGS) entry which is preliminary data.</text>
</comment>
<dbReference type="SUPFAM" id="SSF141091">
    <property type="entry name" value="L21p-like"/>
    <property type="match status" value="1"/>
</dbReference>
<evidence type="ECO:0000256" key="3">
    <source>
        <dbReference type="SAM" id="MobiDB-lite"/>
    </source>
</evidence>
<protein>
    <recommendedName>
        <fullName evidence="2">Large ribosomal subunit protein bL21m</fullName>
    </recommendedName>
</protein>
<keyword evidence="5" id="KW-1185">Reference proteome</keyword>
<dbReference type="InterPro" id="IPR036164">
    <property type="entry name" value="bL21-like_sf"/>
</dbReference>
<dbReference type="AlphaFoldDB" id="A0A9P4VKP5"/>
<accession>A0A9P4VKP5</accession>
<feature type="compositionally biased region" description="Basic and acidic residues" evidence="3">
    <location>
        <begin position="68"/>
        <end position="79"/>
    </location>
</feature>
<evidence type="ECO:0000256" key="2">
    <source>
        <dbReference type="ARBA" id="ARBA00044129"/>
    </source>
</evidence>
<dbReference type="PANTHER" id="PTHR21349">
    <property type="entry name" value="50S RIBOSOMAL PROTEIN L21"/>
    <property type="match status" value="1"/>
</dbReference>
<dbReference type="GO" id="GO:0003735">
    <property type="term" value="F:structural constituent of ribosome"/>
    <property type="evidence" value="ECO:0007669"/>
    <property type="project" value="TreeGrafter"/>
</dbReference>
<proteinExistence type="inferred from homology"/>
<dbReference type="InterPro" id="IPR028909">
    <property type="entry name" value="bL21-like"/>
</dbReference>
<evidence type="ECO:0000256" key="1">
    <source>
        <dbReference type="ARBA" id="ARBA00008563"/>
    </source>
</evidence>
<evidence type="ECO:0000313" key="5">
    <source>
        <dbReference type="Proteomes" id="UP000799429"/>
    </source>
</evidence>